<protein>
    <submittedName>
        <fullName evidence="9">DNA primase large subunit</fullName>
    </submittedName>
</protein>
<keyword evidence="3" id="KW-0639">Primosome</keyword>
<keyword evidence="5" id="KW-0479">Metal-binding</keyword>
<sequence length="161" mass="18883">MSCVFLFVWGVRIRDLTLETTMDEDFVSHIVLRVVYCQTGRKWTSTIREQEKDRLTPIVEALSPSYLGGLLATPKEFGEVSLKDIDQFANCSFPLCMHHLFEKLREEHHLKHGGRMQLGLFLKGCRLKVKYAQTFWRAESSKKVGSERFDKEYAYSIWHNY</sequence>
<dbReference type="PANTHER" id="PTHR10537">
    <property type="entry name" value="DNA PRIMASE LARGE SUBUNIT"/>
    <property type="match status" value="1"/>
</dbReference>
<feature type="domain" description="DNA primase large subunit C-terminal" evidence="8">
    <location>
        <begin position="87"/>
        <end position="161"/>
    </location>
</feature>
<keyword evidence="6" id="KW-0408">Iron</keyword>
<evidence type="ECO:0000256" key="3">
    <source>
        <dbReference type="ARBA" id="ARBA00022515"/>
    </source>
</evidence>
<dbReference type="Pfam" id="PF04104">
    <property type="entry name" value="DNA_primase_lrg"/>
    <property type="match status" value="1"/>
</dbReference>
<keyword evidence="4" id="KW-0235">DNA replication</keyword>
<dbReference type="GO" id="GO:0006270">
    <property type="term" value="P:DNA replication initiation"/>
    <property type="evidence" value="ECO:0007669"/>
    <property type="project" value="TreeGrafter"/>
</dbReference>
<keyword evidence="2" id="KW-0004">4Fe-4S</keyword>
<evidence type="ECO:0000256" key="1">
    <source>
        <dbReference type="ARBA" id="ARBA00001966"/>
    </source>
</evidence>
<dbReference type="GO" id="GO:0051539">
    <property type="term" value="F:4 iron, 4 sulfur cluster binding"/>
    <property type="evidence" value="ECO:0007669"/>
    <property type="project" value="UniProtKB-KW"/>
</dbReference>
<dbReference type="PANTHER" id="PTHR10537:SF3">
    <property type="entry name" value="DNA PRIMASE LARGE SUBUNIT"/>
    <property type="match status" value="1"/>
</dbReference>
<name>A0AAV9B5H3_ACOGR</name>
<dbReference type="InterPro" id="IPR007238">
    <property type="entry name" value="DNA_primase_lsu_euk/arc"/>
</dbReference>
<keyword evidence="10" id="KW-1185">Reference proteome</keyword>
<evidence type="ECO:0000256" key="5">
    <source>
        <dbReference type="ARBA" id="ARBA00022723"/>
    </source>
</evidence>
<dbReference type="InterPro" id="IPR058560">
    <property type="entry name" value="DNA_primase_C"/>
</dbReference>
<reference evidence="9" key="2">
    <citation type="submission" date="2023-06" db="EMBL/GenBank/DDBJ databases">
        <authorList>
            <person name="Ma L."/>
            <person name="Liu K.-W."/>
            <person name="Li Z."/>
            <person name="Hsiao Y.-Y."/>
            <person name="Qi Y."/>
            <person name="Fu T."/>
            <person name="Tang G."/>
            <person name="Zhang D."/>
            <person name="Sun W.-H."/>
            <person name="Liu D.-K."/>
            <person name="Li Y."/>
            <person name="Chen G.-Z."/>
            <person name="Liu X.-D."/>
            <person name="Liao X.-Y."/>
            <person name="Jiang Y.-T."/>
            <person name="Yu X."/>
            <person name="Hao Y."/>
            <person name="Huang J."/>
            <person name="Zhao X.-W."/>
            <person name="Ke S."/>
            <person name="Chen Y.-Y."/>
            <person name="Wu W.-L."/>
            <person name="Hsu J.-L."/>
            <person name="Lin Y.-F."/>
            <person name="Huang M.-D."/>
            <person name="Li C.-Y."/>
            <person name="Huang L."/>
            <person name="Wang Z.-W."/>
            <person name="Zhao X."/>
            <person name="Zhong W.-Y."/>
            <person name="Peng D.-H."/>
            <person name="Ahmad S."/>
            <person name="Lan S."/>
            <person name="Zhang J.-S."/>
            <person name="Tsai W.-C."/>
            <person name="Van De Peer Y."/>
            <person name="Liu Z.-J."/>
        </authorList>
    </citation>
    <scope>NUCLEOTIDE SEQUENCE</scope>
    <source>
        <strain evidence="9">SCP</strain>
        <tissue evidence="9">Leaves</tissue>
    </source>
</reference>
<evidence type="ECO:0000256" key="7">
    <source>
        <dbReference type="ARBA" id="ARBA00023014"/>
    </source>
</evidence>
<organism evidence="9 10">
    <name type="scientific">Acorus gramineus</name>
    <name type="common">Dwarf sweet flag</name>
    <dbReference type="NCBI Taxonomy" id="55184"/>
    <lineage>
        <taxon>Eukaryota</taxon>
        <taxon>Viridiplantae</taxon>
        <taxon>Streptophyta</taxon>
        <taxon>Embryophyta</taxon>
        <taxon>Tracheophyta</taxon>
        <taxon>Spermatophyta</taxon>
        <taxon>Magnoliopsida</taxon>
        <taxon>Liliopsida</taxon>
        <taxon>Acoraceae</taxon>
        <taxon>Acorus</taxon>
    </lineage>
</organism>
<evidence type="ECO:0000256" key="2">
    <source>
        <dbReference type="ARBA" id="ARBA00022485"/>
    </source>
</evidence>
<dbReference type="GO" id="GO:0046872">
    <property type="term" value="F:metal ion binding"/>
    <property type="evidence" value="ECO:0007669"/>
    <property type="project" value="UniProtKB-KW"/>
</dbReference>
<accession>A0AAV9B5H3</accession>
<dbReference type="EMBL" id="JAUJYN010000005">
    <property type="protein sequence ID" value="KAK1271461.1"/>
    <property type="molecule type" value="Genomic_DNA"/>
</dbReference>
<comment type="caution">
    <text evidence="9">The sequence shown here is derived from an EMBL/GenBank/DDBJ whole genome shotgun (WGS) entry which is preliminary data.</text>
</comment>
<evidence type="ECO:0000259" key="8">
    <source>
        <dbReference type="Pfam" id="PF04104"/>
    </source>
</evidence>
<comment type="cofactor">
    <cofactor evidence="1">
        <name>[4Fe-4S] cluster</name>
        <dbReference type="ChEBI" id="CHEBI:49883"/>
    </cofactor>
</comment>
<evidence type="ECO:0000313" key="9">
    <source>
        <dbReference type="EMBL" id="KAK1271461.1"/>
    </source>
</evidence>
<evidence type="ECO:0000256" key="6">
    <source>
        <dbReference type="ARBA" id="ARBA00023004"/>
    </source>
</evidence>
<proteinExistence type="predicted"/>
<dbReference type="Proteomes" id="UP001179952">
    <property type="component" value="Unassembled WGS sequence"/>
</dbReference>
<dbReference type="GO" id="GO:0005658">
    <property type="term" value="C:alpha DNA polymerase:primase complex"/>
    <property type="evidence" value="ECO:0007669"/>
    <property type="project" value="TreeGrafter"/>
</dbReference>
<gene>
    <name evidence="9" type="ORF">QJS04_geneDACA012601</name>
</gene>
<reference evidence="9" key="1">
    <citation type="journal article" date="2023" name="Nat. Commun.">
        <title>Diploid and tetraploid genomes of Acorus and the evolution of monocots.</title>
        <authorList>
            <person name="Ma L."/>
            <person name="Liu K.W."/>
            <person name="Li Z."/>
            <person name="Hsiao Y.Y."/>
            <person name="Qi Y."/>
            <person name="Fu T."/>
            <person name="Tang G.D."/>
            <person name="Zhang D."/>
            <person name="Sun W.H."/>
            <person name="Liu D.K."/>
            <person name="Li Y."/>
            <person name="Chen G.Z."/>
            <person name="Liu X.D."/>
            <person name="Liao X.Y."/>
            <person name="Jiang Y.T."/>
            <person name="Yu X."/>
            <person name="Hao Y."/>
            <person name="Huang J."/>
            <person name="Zhao X.W."/>
            <person name="Ke S."/>
            <person name="Chen Y.Y."/>
            <person name="Wu W.L."/>
            <person name="Hsu J.L."/>
            <person name="Lin Y.F."/>
            <person name="Huang M.D."/>
            <person name="Li C.Y."/>
            <person name="Huang L."/>
            <person name="Wang Z.W."/>
            <person name="Zhao X."/>
            <person name="Zhong W.Y."/>
            <person name="Peng D.H."/>
            <person name="Ahmad S."/>
            <person name="Lan S."/>
            <person name="Zhang J.S."/>
            <person name="Tsai W.C."/>
            <person name="Van de Peer Y."/>
            <person name="Liu Z.J."/>
        </authorList>
    </citation>
    <scope>NUCLEOTIDE SEQUENCE</scope>
    <source>
        <strain evidence="9">SCP</strain>
    </source>
</reference>
<keyword evidence="7" id="KW-0411">Iron-sulfur</keyword>
<dbReference type="AlphaFoldDB" id="A0AAV9B5H3"/>
<dbReference type="GO" id="GO:0006269">
    <property type="term" value="P:DNA replication, synthesis of primer"/>
    <property type="evidence" value="ECO:0007669"/>
    <property type="project" value="UniProtKB-KW"/>
</dbReference>
<evidence type="ECO:0000256" key="4">
    <source>
        <dbReference type="ARBA" id="ARBA00022705"/>
    </source>
</evidence>
<evidence type="ECO:0000313" key="10">
    <source>
        <dbReference type="Proteomes" id="UP001179952"/>
    </source>
</evidence>